<reference evidence="2" key="1">
    <citation type="submission" date="2023-08" db="EMBL/GenBank/DDBJ databases">
        <authorList>
            <person name="Alioto T."/>
            <person name="Alioto T."/>
            <person name="Gomez Garrido J."/>
        </authorList>
    </citation>
    <scope>NUCLEOTIDE SEQUENCE</scope>
</reference>
<proteinExistence type="predicted"/>
<dbReference type="Proteomes" id="UP001162480">
    <property type="component" value="Chromosome 5"/>
</dbReference>
<name>A0AA36AUR8_OCTVU</name>
<gene>
    <name evidence="2" type="ORF">OCTVUL_1B012915</name>
</gene>
<evidence type="ECO:0000313" key="3">
    <source>
        <dbReference type="Proteomes" id="UP001162480"/>
    </source>
</evidence>
<protein>
    <submittedName>
        <fullName evidence="2">Uncharacterized protein</fullName>
    </submittedName>
</protein>
<feature type="compositionally biased region" description="Low complexity" evidence="1">
    <location>
        <begin position="1"/>
        <end position="22"/>
    </location>
</feature>
<keyword evidence="3" id="KW-1185">Reference proteome</keyword>
<evidence type="ECO:0000256" key="1">
    <source>
        <dbReference type="SAM" id="MobiDB-lite"/>
    </source>
</evidence>
<evidence type="ECO:0000313" key="2">
    <source>
        <dbReference type="EMBL" id="CAI9722680.1"/>
    </source>
</evidence>
<feature type="compositionally biased region" description="Polar residues" evidence="1">
    <location>
        <begin position="90"/>
        <end position="101"/>
    </location>
</feature>
<feature type="region of interest" description="Disordered" evidence="1">
    <location>
        <begin position="74"/>
        <end position="101"/>
    </location>
</feature>
<sequence>MTTTMKATTSTRTNVTNNNNCNNKKEKIDNKNDFEITSKTTTIKNTNDNERKENIILIRRKNFQENGVHRLTTPENINKCGRKGKFEGTGNVQSNTKNNIN</sequence>
<accession>A0AA36AUR8</accession>
<organism evidence="2 3">
    <name type="scientific">Octopus vulgaris</name>
    <name type="common">Common octopus</name>
    <dbReference type="NCBI Taxonomy" id="6645"/>
    <lineage>
        <taxon>Eukaryota</taxon>
        <taxon>Metazoa</taxon>
        <taxon>Spiralia</taxon>
        <taxon>Lophotrochozoa</taxon>
        <taxon>Mollusca</taxon>
        <taxon>Cephalopoda</taxon>
        <taxon>Coleoidea</taxon>
        <taxon>Octopodiformes</taxon>
        <taxon>Octopoda</taxon>
        <taxon>Incirrata</taxon>
        <taxon>Octopodidae</taxon>
        <taxon>Octopus</taxon>
    </lineage>
</organism>
<feature type="region of interest" description="Disordered" evidence="1">
    <location>
        <begin position="1"/>
        <end position="26"/>
    </location>
</feature>
<dbReference type="EMBL" id="OX597818">
    <property type="protein sequence ID" value="CAI9722680.1"/>
    <property type="molecule type" value="Genomic_DNA"/>
</dbReference>
<dbReference type="AlphaFoldDB" id="A0AA36AUR8"/>